<organism evidence="2 3">
    <name type="scientific">Dickeya zeae</name>
    <dbReference type="NCBI Taxonomy" id="204042"/>
    <lineage>
        <taxon>Bacteria</taxon>
        <taxon>Pseudomonadati</taxon>
        <taxon>Pseudomonadota</taxon>
        <taxon>Gammaproteobacteria</taxon>
        <taxon>Enterobacterales</taxon>
        <taxon>Pectobacteriaceae</taxon>
        <taxon>Dickeya</taxon>
    </lineage>
</organism>
<evidence type="ECO:0000259" key="1">
    <source>
        <dbReference type="Pfam" id="PF14534"/>
    </source>
</evidence>
<dbReference type="EMBL" id="CP033622">
    <property type="protein sequence ID" value="QIZ50512.1"/>
    <property type="molecule type" value="Genomic_DNA"/>
</dbReference>
<dbReference type="SUPFAM" id="SSF54427">
    <property type="entry name" value="NTF2-like"/>
    <property type="match status" value="1"/>
</dbReference>
<proteinExistence type="predicted"/>
<dbReference type="GO" id="GO:0005516">
    <property type="term" value="F:calmodulin binding"/>
    <property type="evidence" value="ECO:0007669"/>
    <property type="project" value="InterPro"/>
</dbReference>
<gene>
    <name evidence="2" type="ORF">DWG24_06800</name>
</gene>
<protein>
    <submittedName>
        <fullName evidence="2">Nuclear transport factor 2 family protein</fullName>
    </submittedName>
</protein>
<feature type="domain" description="DUF4440" evidence="1">
    <location>
        <begin position="35"/>
        <end position="149"/>
    </location>
</feature>
<dbReference type="AlphaFoldDB" id="A0AAE7CY81"/>
<evidence type="ECO:0000313" key="3">
    <source>
        <dbReference type="Proteomes" id="UP000500801"/>
    </source>
</evidence>
<dbReference type="InterPro" id="IPR032710">
    <property type="entry name" value="NTF2-like_dom_sf"/>
</dbReference>
<sequence>MNFFKKSVIMLGIFLFIFPAYSVVLNNDLLSIKSVIKKYESSINDYDKSPRVAEGIWQQTPESTYIHPRGHEKGWDNIKNNFYQKTMVDTFISRNLHLVGKPDIHIYGNTAVIEFYWIFHAKFRKDNTQIITKGRETQVMVKTNGNWKIVHIHYSNMPVDGDRKGF</sequence>
<name>A0AAE7CY81_9GAMM</name>
<dbReference type="Proteomes" id="UP000500801">
    <property type="component" value="Chromosome"/>
</dbReference>
<evidence type="ECO:0000313" key="2">
    <source>
        <dbReference type="EMBL" id="QIZ50512.1"/>
    </source>
</evidence>
<dbReference type="InterPro" id="IPR027843">
    <property type="entry name" value="DUF4440"/>
</dbReference>
<dbReference type="RefSeq" id="WP_168361965.1">
    <property type="nucleotide sequence ID" value="NZ_CP033622.1"/>
</dbReference>
<dbReference type="GO" id="GO:0004683">
    <property type="term" value="F:calcium/calmodulin-dependent protein kinase activity"/>
    <property type="evidence" value="ECO:0007669"/>
    <property type="project" value="InterPro"/>
</dbReference>
<dbReference type="Gene3D" id="3.10.450.50">
    <property type="match status" value="1"/>
</dbReference>
<dbReference type="Pfam" id="PF14534">
    <property type="entry name" value="DUF4440"/>
    <property type="match status" value="1"/>
</dbReference>
<reference evidence="2 3" key="1">
    <citation type="submission" date="2018-11" db="EMBL/GenBank/DDBJ databases">
        <title>Complete genome sequence of Dickeya zeae strain CE1 infecting Canna edulis Ker-Gawl. in China.</title>
        <authorList>
            <person name="Zhang J."/>
            <person name="Lin B."/>
            <person name="Shen H."/>
            <person name="Jiang S."/>
            <person name="Pu X."/>
            <person name="Sun D."/>
        </authorList>
    </citation>
    <scope>NUCLEOTIDE SEQUENCE [LARGE SCALE GENOMIC DNA]</scope>
    <source>
        <strain evidence="2 3">CE1</strain>
    </source>
</reference>
<accession>A0AAE7CY81</accession>